<dbReference type="InterPro" id="IPR029057">
    <property type="entry name" value="PRTase-like"/>
</dbReference>
<feature type="compositionally biased region" description="Basic and acidic residues" evidence="3">
    <location>
        <begin position="130"/>
        <end position="147"/>
    </location>
</feature>
<dbReference type="PANTHER" id="PTHR11907">
    <property type="entry name" value="AMIDOPHOSPHORIBOSYLTRANSFERASE"/>
    <property type="match status" value="1"/>
</dbReference>
<gene>
    <name evidence="5" type="primary">purF_47</name>
    <name evidence="5" type="ORF">SDC9_141204</name>
</gene>
<sequence>MRENEVNIKLNPSRSAVEGKRVVLVDDSIVRGTTSRRIVNLLRAAGAKEVHMRISAPPFVSACYYGTDIDDSSKLIAANHSVEEFAALIGADSLGYLSLSDVEKLADQTAHGFCTACFGGEYPTSIPSGGKDRFEKKISESEEDSHA</sequence>
<dbReference type="EMBL" id="VSSQ01040756">
    <property type="protein sequence ID" value="MPM94061.1"/>
    <property type="molecule type" value="Genomic_DNA"/>
</dbReference>
<reference evidence="5" key="1">
    <citation type="submission" date="2019-08" db="EMBL/GenBank/DDBJ databases">
        <authorList>
            <person name="Kucharzyk K."/>
            <person name="Murdoch R.W."/>
            <person name="Higgins S."/>
            <person name="Loffler F."/>
        </authorList>
    </citation>
    <scope>NUCLEOTIDE SEQUENCE</scope>
</reference>
<comment type="caution">
    <text evidence="5">The sequence shown here is derived from an EMBL/GenBank/DDBJ whole genome shotgun (WGS) entry which is preliminary data.</text>
</comment>
<organism evidence="5">
    <name type="scientific">bioreactor metagenome</name>
    <dbReference type="NCBI Taxonomy" id="1076179"/>
    <lineage>
        <taxon>unclassified sequences</taxon>
        <taxon>metagenomes</taxon>
        <taxon>ecological metagenomes</taxon>
    </lineage>
</organism>
<keyword evidence="5" id="KW-0328">Glycosyltransferase</keyword>
<evidence type="ECO:0000313" key="5">
    <source>
        <dbReference type="EMBL" id="MPM94061.1"/>
    </source>
</evidence>
<keyword evidence="1 5" id="KW-0808">Transferase</keyword>
<proteinExistence type="predicted"/>
<dbReference type="InterPro" id="IPR000836">
    <property type="entry name" value="PRTase_dom"/>
</dbReference>
<dbReference type="CDD" id="cd06223">
    <property type="entry name" value="PRTases_typeI"/>
    <property type="match status" value="1"/>
</dbReference>
<dbReference type="GO" id="GO:0004044">
    <property type="term" value="F:amidophosphoribosyltransferase activity"/>
    <property type="evidence" value="ECO:0007669"/>
    <property type="project" value="UniProtKB-EC"/>
</dbReference>
<dbReference type="Gene3D" id="3.40.50.2020">
    <property type="match status" value="1"/>
</dbReference>
<evidence type="ECO:0000256" key="1">
    <source>
        <dbReference type="ARBA" id="ARBA00022679"/>
    </source>
</evidence>
<dbReference type="SUPFAM" id="SSF53271">
    <property type="entry name" value="PRTase-like"/>
    <property type="match status" value="1"/>
</dbReference>
<dbReference type="Gene3D" id="3.60.20.10">
    <property type="entry name" value="Glutamine Phosphoribosylpyrophosphate, subunit 1, domain 1"/>
    <property type="match status" value="1"/>
</dbReference>
<evidence type="ECO:0000256" key="3">
    <source>
        <dbReference type="SAM" id="MobiDB-lite"/>
    </source>
</evidence>
<feature type="region of interest" description="Disordered" evidence="3">
    <location>
        <begin position="127"/>
        <end position="147"/>
    </location>
</feature>
<evidence type="ECO:0000256" key="2">
    <source>
        <dbReference type="ARBA" id="ARBA00022962"/>
    </source>
</evidence>
<dbReference type="EC" id="2.4.2.14" evidence="5"/>
<evidence type="ECO:0000259" key="4">
    <source>
        <dbReference type="Pfam" id="PF00156"/>
    </source>
</evidence>
<keyword evidence="2" id="KW-0315">Glutamine amidotransferase</keyword>
<feature type="domain" description="Phosphoribosyltransferase" evidence="4">
    <location>
        <begin position="13"/>
        <end position="52"/>
    </location>
</feature>
<dbReference type="Pfam" id="PF00156">
    <property type="entry name" value="Pribosyltran"/>
    <property type="match status" value="1"/>
</dbReference>
<name>A0A645DXL3_9ZZZZ</name>
<accession>A0A645DXL3</accession>
<dbReference type="InterPro" id="IPR029055">
    <property type="entry name" value="Ntn_hydrolases_N"/>
</dbReference>
<dbReference type="AlphaFoldDB" id="A0A645DXL3"/>
<protein>
    <submittedName>
        <fullName evidence="5">Amidophosphoribosyltransferase</fullName>
        <ecNumber evidence="5">2.4.2.14</ecNumber>
    </submittedName>
</protein>